<evidence type="ECO:0000256" key="6">
    <source>
        <dbReference type="ARBA" id="ARBA00022989"/>
    </source>
</evidence>
<evidence type="ECO:0000256" key="4">
    <source>
        <dbReference type="ARBA" id="ARBA00022692"/>
    </source>
</evidence>
<evidence type="ECO:0000256" key="1">
    <source>
        <dbReference type="ARBA" id="ARBA00004141"/>
    </source>
</evidence>
<evidence type="ECO:0000256" key="3">
    <source>
        <dbReference type="ARBA" id="ARBA00022448"/>
    </source>
</evidence>
<evidence type="ECO:0000256" key="7">
    <source>
        <dbReference type="ARBA" id="ARBA00023065"/>
    </source>
</evidence>
<gene>
    <name evidence="12" type="ORF">CLV82_0659</name>
</gene>
<accession>A0A4R6TNJ1</accession>
<dbReference type="GO" id="GO:0005385">
    <property type="term" value="F:zinc ion transmembrane transporter activity"/>
    <property type="evidence" value="ECO:0007669"/>
    <property type="project" value="TreeGrafter"/>
</dbReference>
<dbReference type="NCBIfam" id="TIGR01297">
    <property type="entry name" value="CDF"/>
    <property type="match status" value="1"/>
</dbReference>
<dbReference type="InterPro" id="IPR058533">
    <property type="entry name" value="Cation_efflux_TM"/>
</dbReference>
<sequence>MAHSHSHSHHDHVHLHGDQKGKRLFITIFLNILITVAQVVGGIISGSLSLISDALHNFSDVLSLLVSYFANLLSKKKASPGKTYGYKRAEILAAFINSASLMIISLVLIKEAIERFLHPAEVAADLVIWLSLLGIIFNGGSVLLLKRDAAANMNLKSAYLHLITDMLASVAVLVGGILMKWYQLYWVDPLLTLIIAVYLIYMGYNLLISSTRVLMLFTPDAVHVKDIVDHLNSIEGVNNVHHVHIWQLNEDDIHMEAHIDFQRDIRLSEFDSILQKIEAVALEKFGITHLNIQPEYGKCDDKRIIAEH</sequence>
<feature type="transmembrane region" description="Helical" evidence="9">
    <location>
        <begin position="24"/>
        <end position="44"/>
    </location>
</feature>
<dbReference type="EMBL" id="SNYI01000001">
    <property type="protein sequence ID" value="TDQ32825.1"/>
    <property type="molecule type" value="Genomic_DNA"/>
</dbReference>
<reference evidence="12 13" key="1">
    <citation type="submission" date="2019-03" db="EMBL/GenBank/DDBJ databases">
        <title>Genomic Encyclopedia of Archaeal and Bacterial Type Strains, Phase II (KMG-II): from individual species to whole genera.</title>
        <authorList>
            <person name="Goeker M."/>
        </authorList>
    </citation>
    <scope>NUCLEOTIDE SEQUENCE [LARGE SCALE GENOMIC DNA]</scope>
    <source>
        <strain evidence="12 13">DSM 18435</strain>
    </source>
</reference>
<name>A0A4R6TNJ1_9FLAO</name>
<proteinExistence type="inferred from homology"/>
<comment type="caution">
    <text evidence="12">The sequence shown here is derived from an EMBL/GenBank/DDBJ whole genome shotgun (WGS) entry which is preliminary data.</text>
</comment>
<protein>
    <submittedName>
        <fullName evidence="12">Cobalt-zinc-cadmium efflux system protein</fullName>
    </submittedName>
</protein>
<dbReference type="InterPro" id="IPR027469">
    <property type="entry name" value="Cation_efflux_TMD_sf"/>
</dbReference>
<dbReference type="Gene3D" id="3.30.70.1350">
    <property type="entry name" value="Cation efflux protein, cytoplasmic domain"/>
    <property type="match status" value="1"/>
</dbReference>
<keyword evidence="5" id="KW-0864">Zinc transport</keyword>
<dbReference type="InterPro" id="IPR002524">
    <property type="entry name" value="Cation_efflux"/>
</dbReference>
<dbReference type="AlphaFoldDB" id="A0A4R6TNJ1"/>
<dbReference type="PANTHER" id="PTHR11562:SF17">
    <property type="entry name" value="RE54080P-RELATED"/>
    <property type="match status" value="1"/>
</dbReference>
<dbReference type="SUPFAM" id="SSF161111">
    <property type="entry name" value="Cation efflux protein transmembrane domain-like"/>
    <property type="match status" value="1"/>
</dbReference>
<feature type="transmembrane region" description="Helical" evidence="9">
    <location>
        <begin position="91"/>
        <end position="110"/>
    </location>
</feature>
<feature type="transmembrane region" description="Helical" evidence="9">
    <location>
        <begin position="184"/>
        <end position="207"/>
    </location>
</feature>
<dbReference type="GO" id="GO:0005886">
    <property type="term" value="C:plasma membrane"/>
    <property type="evidence" value="ECO:0007669"/>
    <property type="project" value="TreeGrafter"/>
</dbReference>
<keyword evidence="13" id="KW-1185">Reference proteome</keyword>
<keyword evidence="6 9" id="KW-1133">Transmembrane helix</keyword>
<dbReference type="InterPro" id="IPR050681">
    <property type="entry name" value="CDF/SLC30A"/>
</dbReference>
<dbReference type="PANTHER" id="PTHR11562">
    <property type="entry name" value="CATION EFFLUX PROTEIN/ ZINC TRANSPORTER"/>
    <property type="match status" value="1"/>
</dbReference>
<feature type="domain" description="Cation efflux protein transmembrane" evidence="10">
    <location>
        <begin position="24"/>
        <end position="215"/>
    </location>
</feature>
<evidence type="ECO:0000256" key="5">
    <source>
        <dbReference type="ARBA" id="ARBA00022906"/>
    </source>
</evidence>
<evidence type="ECO:0000256" key="9">
    <source>
        <dbReference type="SAM" id="Phobius"/>
    </source>
</evidence>
<dbReference type="Proteomes" id="UP000295468">
    <property type="component" value="Unassembled WGS sequence"/>
</dbReference>
<keyword evidence="4 9" id="KW-0812">Transmembrane</keyword>
<evidence type="ECO:0000256" key="2">
    <source>
        <dbReference type="ARBA" id="ARBA00008873"/>
    </source>
</evidence>
<organism evidence="12 13">
    <name type="scientific">Zeaxanthinibacter enoshimensis</name>
    <dbReference type="NCBI Taxonomy" id="392009"/>
    <lineage>
        <taxon>Bacteria</taxon>
        <taxon>Pseudomonadati</taxon>
        <taxon>Bacteroidota</taxon>
        <taxon>Flavobacteriia</taxon>
        <taxon>Flavobacteriales</taxon>
        <taxon>Flavobacteriaceae</taxon>
        <taxon>Zeaxanthinibacter</taxon>
    </lineage>
</organism>
<dbReference type="SUPFAM" id="SSF160240">
    <property type="entry name" value="Cation efflux protein cytoplasmic domain-like"/>
    <property type="match status" value="1"/>
</dbReference>
<dbReference type="InterPro" id="IPR027470">
    <property type="entry name" value="Cation_efflux_CTD"/>
</dbReference>
<dbReference type="RefSeq" id="WP_133642853.1">
    <property type="nucleotide sequence ID" value="NZ_SNYI01000001.1"/>
</dbReference>
<evidence type="ECO:0000313" key="12">
    <source>
        <dbReference type="EMBL" id="TDQ32825.1"/>
    </source>
</evidence>
<feature type="domain" description="Cation efflux protein cytoplasmic" evidence="11">
    <location>
        <begin position="219"/>
        <end position="295"/>
    </location>
</feature>
<dbReference type="Pfam" id="PF16916">
    <property type="entry name" value="ZT_dimer"/>
    <property type="match status" value="1"/>
</dbReference>
<keyword evidence="5" id="KW-0862">Zinc</keyword>
<dbReference type="Gene3D" id="1.20.1510.10">
    <property type="entry name" value="Cation efflux protein transmembrane domain"/>
    <property type="match status" value="1"/>
</dbReference>
<keyword evidence="8 9" id="KW-0472">Membrane</keyword>
<evidence type="ECO:0000256" key="8">
    <source>
        <dbReference type="ARBA" id="ARBA00023136"/>
    </source>
</evidence>
<comment type="similarity">
    <text evidence="2">Belongs to the cation diffusion facilitator (CDF) transporter (TC 2.A.4) family. SLC30A subfamily.</text>
</comment>
<feature type="transmembrane region" description="Helical" evidence="9">
    <location>
        <begin position="122"/>
        <end position="145"/>
    </location>
</feature>
<feature type="transmembrane region" description="Helical" evidence="9">
    <location>
        <begin position="157"/>
        <end position="178"/>
    </location>
</feature>
<dbReference type="InterPro" id="IPR036837">
    <property type="entry name" value="Cation_efflux_CTD_sf"/>
</dbReference>
<keyword evidence="7" id="KW-0406">Ion transport</keyword>
<evidence type="ECO:0000259" key="11">
    <source>
        <dbReference type="Pfam" id="PF16916"/>
    </source>
</evidence>
<dbReference type="Pfam" id="PF01545">
    <property type="entry name" value="Cation_efflux"/>
    <property type="match status" value="1"/>
</dbReference>
<keyword evidence="3" id="KW-0813">Transport</keyword>
<evidence type="ECO:0000259" key="10">
    <source>
        <dbReference type="Pfam" id="PF01545"/>
    </source>
</evidence>
<dbReference type="OrthoDB" id="9809646at2"/>
<evidence type="ECO:0000313" key="13">
    <source>
        <dbReference type="Proteomes" id="UP000295468"/>
    </source>
</evidence>
<comment type="subcellular location">
    <subcellularLocation>
        <location evidence="1">Membrane</location>
        <topology evidence="1">Multi-pass membrane protein</topology>
    </subcellularLocation>
</comment>